<evidence type="ECO:0000313" key="7">
    <source>
        <dbReference type="Proteomes" id="UP000233491"/>
    </source>
</evidence>
<organism evidence="6 7">
    <name type="scientific">Pleomorphomonas diazotrophica</name>
    <dbReference type="NCBI Taxonomy" id="1166257"/>
    <lineage>
        <taxon>Bacteria</taxon>
        <taxon>Pseudomonadati</taxon>
        <taxon>Pseudomonadota</taxon>
        <taxon>Alphaproteobacteria</taxon>
        <taxon>Hyphomicrobiales</taxon>
        <taxon>Pleomorphomonadaceae</taxon>
        <taxon>Pleomorphomonas</taxon>
    </lineage>
</organism>
<dbReference type="EMBL" id="PJNW01000016">
    <property type="protein sequence ID" value="PKR87842.1"/>
    <property type="molecule type" value="Genomic_DNA"/>
</dbReference>
<dbReference type="PANTHER" id="PTHR14226:SF29">
    <property type="entry name" value="NEUROPATHY TARGET ESTERASE SWS"/>
    <property type="match status" value="1"/>
</dbReference>
<keyword evidence="7" id="KW-1185">Reference proteome</keyword>
<feature type="active site" description="Nucleophile" evidence="4">
    <location>
        <position position="48"/>
    </location>
</feature>
<feature type="short sequence motif" description="DGA/G" evidence="4">
    <location>
        <begin position="173"/>
        <end position="175"/>
    </location>
</feature>
<feature type="short sequence motif" description="GXSXG" evidence="4">
    <location>
        <begin position="46"/>
        <end position="50"/>
    </location>
</feature>
<evidence type="ECO:0000259" key="5">
    <source>
        <dbReference type="PROSITE" id="PS51635"/>
    </source>
</evidence>
<keyword evidence="2 4" id="KW-0442">Lipid degradation</keyword>
<evidence type="ECO:0000256" key="2">
    <source>
        <dbReference type="ARBA" id="ARBA00022963"/>
    </source>
</evidence>
<comment type="caution">
    <text evidence="6">The sequence shown here is derived from an EMBL/GenBank/DDBJ whole genome shotgun (WGS) entry which is preliminary data.</text>
</comment>
<feature type="domain" description="PNPLA" evidence="5">
    <location>
        <begin position="15"/>
        <end position="186"/>
    </location>
</feature>
<evidence type="ECO:0000313" key="6">
    <source>
        <dbReference type="EMBL" id="PKR87842.1"/>
    </source>
</evidence>
<dbReference type="PROSITE" id="PS51635">
    <property type="entry name" value="PNPLA"/>
    <property type="match status" value="1"/>
</dbReference>
<dbReference type="InterPro" id="IPR050301">
    <property type="entry name" value="NTE"/>
</dbReference>
<dbReference type="GO" id="GO:0016787">
    <property type="term" value="F:hydrolase activity"/>
    <property type="evidence" value="ECO:0007669"/>
    <property type="project" value="UniProtKB-UniRule"/>
</dbReference>
<dbReference type="Proteomes" id="UP000233491">
    <property type="component" value="Unassembled WGS sequence"/>
</dbReference>
<keyword evidence="1 4" id="KW-0378">Hydrolase</keyword>
<proteinExistence type="predicted"/>
<accession>A0A1I4TUC1</accession>
<evidence type="ECO:0000256" key="4">
    <source>
        <dbReference type="PROSITE-ProRule" id="PRU01161"/>
    </source>
</evidence>
<dbReference type="InterPro" id="IPR002641">
    <property type="entry name" value="PNPLA_dom"/>
</dbReference>
<evidence type="ECO:0000256" key="1">
    <source>
        <dbReference type="ARBA" id="ARBA00022801"/>
    </source>
</evidence>
<dbReference type="Gene3D" id="3.40.1090.10">
    <property type="entry name" value="Cytosolic phospholipase A2 catalytic domain"/>
    <property type="match status" value="2"/>
</dbReference>
<dbReference type="OrthoDB" id="5290098at2"/>
<dbReference type="PANTHER" id="PTHR14226">
    <property type="entry name" value="NEUROPATHY TARGET ESTERASE/SWISS CHEESE D.MELANOGASTER"/>
    <property type="match status" value="1"/>
</dbReference>
<gene>
    <name evidence="6" type="ORF">CXZ10_18300</name>
</gene>
<dbReference type="GO" id="GO:0016042">
    <property type="term" value="P:lipid catabolic process"/>
    <property type="evidence" value="ECO:0007669"/>
    <property type="project" value="UniProtKB-UniRule"/>
</dbReference>
<feature type="short sequence motif" description="GXGXXG" evidence="4">
    <location>
        <begin position="19"/>
        <end position="24"/>
    </location>
</feature>
<feature type="active site" description="Proton acceptor" evidence="4">
    <location>
        <position position="173"/>
    </location>
</feature>
<evidence type="ECO:0000256" key="3">
    <source>
        <dbReference type="ARBA" id="ARBA00023098"/>
    </source>
</evidence>
<dbReference type="InterPro" id="IPR016035">
    <property type="entry name" value="Acyl_Trfase/lysoPLipase"/>
</dbReference>
<reference evidence="6 7" key="1">
    <citation type="submission" date="2017-12" db="EMBL/GenBank/DDBJ databases">
        <title>Anaerobic carbon monoxide metabolism by Pleomorphomonas carboxyditropha sp. nov., a new mesophilic hydrogenogenic carboxidotroph.</title>
        <authorList>
            <person name="Esquivel-Elizondo S."/>
            <person name="Krajmalnik-Brown R."/>
        </authorList>
    </citation>
    <scope>NUCLEOTIDE SEQUENCE [LARGE SCALE GENOMIC DNA]</scope>
    <source>
        <strain evidence="6 7">R5-392</strain>
    </source>
</reference>
<protein>
    <submittedName>
        <fullName evidence="6">Patatin</fullName>
    </submittedName>
</protein>
<sequence>MADAAPPQTIPHLGLALGGGGARGLAHVHVLAALDDLGIRPSAIVGCSIGALIGAAAAAGLSGAEIEDEILAALGRPADVWGKIWKLRPRSLADIAGGLPLFDPEAVIAEFMPDRIPDDFADLPIPFSAVAADYYGAAEVEIAAGSLRRAVAASIALPALFRPVDIGGLTLIDGGVVNPLPFDKLPEDIGLIVAVDVVGMPVRTQKGRPGVREALFGSSQILMQSLISEKLKSRQPDVLIRPPIHGIAVLDFTKARDILAATTGVREEVKAAVGRRLDAARVAMPTREDADASAH</sequence>
<dbReference type="SUPFAM" id="SSF52151">
    <property type="entry name" value="FabD/lysophospholipase-like"/>
    <property type="match status" value="1"/>
</dbReference>
<name>A0A1I4TUC1_9HYPH</name>
<dbReference type="Pfam" id="PF01734">
    <property type="entry name" value="Patatin"/>
    <property type="match status" value="1"/>
</dbReference>
<dbReference type="AlphaFoldDB" id="A0A1I4TUC1"/>
<keyword evidence="3 4" id="KW-0443">Lipid metabolism</keyword>